<gene>
    <name evidence="1" type="ORF">FB4_0873</name>
</gene>
<organism evidence="1 2">
    <name type="scientific">Pelosinus fermentans B4</name>
    <dbReference type="NCBI Taxonomy" id="1149862"/>
    <lineage>
        <taxon>Bacteria</taxon>
        <taxon>Bacillati</taxon>
        <taxon>Bacillota</taxon>
        <taxon>Negativicutes</taxon>
        <taxon>Selenomonadales</taxon>
        <taxon>Sporomusaceae</taxon>
        <taxon>Pelosinus</taxon>
    </lineage>
</organism>
<dbReference type="PATRIC" id="fig|1149862.3.peg.3876"/>
<dbReference type="InterPro" id="IPR029064">
    <property type="entry name" value="Ribosomal_eL30-like_sf"/>
</dbReference>
<dbReference type="Proteomes" id="UP000004324">
    <property type="component" value="Unassembled WGS sequence"/>
</dbReference>
<sequence length="195" mass="22170">MIDSQDQSKDISRMVQKDKVEQALLVGLHGAPELKYDEKVQYLGEFRERIIKKLTTAQVREKGIYSEILQALEDPRADKLIINGSIDYRVIEKYKSLAARCKKISTVRSDPSFQGDTGLIVISDEAVDIQDIEVEDRSSRLRRLGIPPALIEAAGQKVCKDCMEQIAEADEYEKINYRQLTWIDRLTGDTCPGHK</sequence>
<dbReference type="OrthoDB" id="95278at2"/>
<dbReference type="EMBL" id="AKVJ01000066">
    <property type="protein sequence ID" value="EIW16362.1"/>
    <property type="molecule type" value="Genomic_DNA"/>
</dbReference>
<dbReference type="SUPFAM" id="SSF160515">
    <property type="entry name" value="YueI-like"/>
    <property type="match status" value="1"/>
</dbReference>
<dbReference type="RefSeq" id="WP_007937361.1">
    <property type="nucleotide sequence ID" value="NZ_AKVJ01000066.1"/>
</dbReference>
<proteinExistence type="predicted"/>
<evidence type="ECO:0000313" key="2">
    <source>
        <dbReference type="Proteomes" id="UP000004324"/>
    </source>
</evidence>
<dbReference type="AlphaFoldDB" id="I9ATU6"/>
<name>I9ATU6_9FIRM</name>
<protein>
    <recommendedName>
        <fullName evidence="3">DUF1694 domain-containing protein</fullName>
    </recommendedName>
</protein>
<reference evidence="1 2" key="1">
    <citation type="journal article" date="2012" name="J. Bacteriol.">
        <title>Draft Genome Sequences for Two Metal-Reducing Pelosinus fermentans Strains Isolated from a Cr(VI)-Contaminated Site and for Type Strain R7.</title>
        <authorList>
            <person name="Brown S.D."/>
            <person name="Podar M."/>
            <person name="Klingeman D.M."/>
            <person name="Johnson C.M."/>
            <person name="Yang Z.K."/>
            <person name="Utturkar S.M."/>
            <person name="Land M.L."/>
            <person name="Mosher J.J."/>
            <person name="Hurt R.A.Jr."/>
            <person name="Phelps T.J."/>
            <person name="Palumbo A.V."/>
            <person name="Arkin A.P."/>
            <person name="Hazen T.C."/>
            <person name="Elias D.A."/>
        </authorList>
    </citation>
    <scope>NUCLEOTIDE SEQUENCE [LARGE SCALE GENOMIC DNA]</scope>
    <source>
        <strain evidence="1 2">B4</strain>
    </source>
</reference>
<keyword evidence="2" id="KW-1185">Reference proteome</keyword>
<comment type="caution">
    <text evidence="1">The sequence shown here is derived from an EMBL/GenBank/DDBJ whole genome shotgun (WGS) entry which is preliminary data.</text>
</comment>
<dbReference type="Gene3D" id="3.30.1330.30">
    <property type="match status" value="1"/>
</dbReference>
<evidence type="ECO:0000313" key="1">
    <source>
        <dbReference type="EMBL" id="EIW16362.1"/>
    </source>
</evidence>
<evidence type="ECO:0008006" key="3">
    <source>
        <dbReference type="Google" id="ProtNLM"/>
    </source>
</evidence>
<dbReference type="Pfam" id="PF07997">
    <property type="entry name" value="DUF1694"/>
    <property type="match status" value="1"/>
</dbReference>
<accession>I9ATU6</accession>
<dbReference type="InterPro" id="IPR012543">
    <property type="entry name" value="DUF1694"/>
</dbReference>